<evidence type="ECO:0000313" key="3">
    <source>
        <dbReference type="EMBL" id="UWL59134.1"/>
    </source>
</evidence>
<dbReference type="PANTHER" id="PTHR12203:SF35">
    <property type="entry name" value="PROTEIN O-GLUCOSYLTRANSFERASE 1"/>
    <property type="match status" value="1"/>
</dbReference>
<dbReference type="InterPro" id="IPR051091">
    <property type="entry name" value="O-Glucosyltr/Glycosyltrsf_90"/>
</dbReference>
<accession>A0ABY5U714</accession>
<protein>
    <submittedName>
        <fullName evidence="3">Glycosyltransferase family 90 protein</fullName>
    </submittedName>
</protein>
<name>A0ABY5U714_9HYPH</name>
<evidence type="ECO:0000259" key="2">
    <source>
        <dbReference type="SMART" id="SM00672"/>
    </source>
</evidence>
<gene>
    <name evidence="3" type="ORF">NIK97_06130</name>
</gene>
<keyword evidence="1" id="KW-0808">Transferase</keyword>
<dbReference type="PANTHER" id="PTHR12203">
    <property type="entry name" value="KDEL LYS-ASP-GLU-LEU CONTAINING - RELATED"/>
    <property type="match status" value="1"/>
</dbReference>
<dbReference type="RefSeq" id="WP_162929752.1">
    <property type="nucleotide sequence ID" value="NZ_CP099967.1"/>
</dbReference>
<keyword evidence="4" id="KW-1185">Reference proteome</keyword>
<dbReference type="Proteomes" id="UP001058739">
    <property type="component" value="Chromosome 01"/>
</dbReference>
<feature type="domain" description="Glycosyl transferase CAP10" evidence="2">
    <location>
        <begin position="31"/>
        <end position="228"/>
    </location>
</feature>
<reference evidence="3" key="1">
    <citation type="submission" date="2022-06" db="EMBL/GenBank/DDBJ databases">
        <title>Complete Genome Sequence of Deoxynivalenol-bioadsorption Ochrobactrum pseudintermedium ASAG-D25.</title>
        <authorList>
            <person name="Wang N."/>
        </authorList>
    </citation>
    <scope>NUCLEOTIDE SEQUENCE</scope>
    <source>
        <strain evidence="3">ASAG-D25</strain>
    </source>
</reference>
<dbReference type="InterPro" id="IPR006598">
    <property type="entry name" value="CAP10"/>
</dbReference>
<proteinExistence type="predicted"/>
<sequence>MYYYDLKEYFRYFKKGLGLSYVFGDVTEIPAVPSIVKSRPIAGDNSNSVVLNLDKFRHYYTIKDRLDFRAKLPRAVWRGRDNNVKRRQLVEGFHDHPLCDVGLVNGNLPEKYIKPWLSMRAQLQYRYILSVEGIDVATNLKWIMSSKSLCMMPKCIYETWFMEGRLVPGFHFVLLNDDFSDLPEKIKYYNQYPFAAEEIIKNANDYCAIFFDKRTEKLVSLLILMKYFFLSGQMELPDRLKELPWL</sequence>
<organism evidence="3 4">
    <name type="scientific">Brucella pseudintermedia</name>
    <dbReference type="NCBI Taxonomy" id="370111"/>
    <lineage>
        <taxon>Bacteria</taxon>
        <taxon>Pseudomonadati</taxon>
        <taxon>Pseudomonadota</taxon>
        <taxon>Alphaproteobacteria</taxon>
        <taxon>Hyphomicrobiales</taxon>
        <taxon>Brucellaceae</taxon>
        <taxon>Brucella/Ochrobactrum group</taxon>
        <taxon>Brucella</taxon>
    </lineage>
</organism>
<evidence type="ECO:0000256" key="1">
    <source>
        <dbReference type="ARBA" id="ARBA00022679"/>
    </source>
</evidence>
<evidence type="ECO:0000313" key="4">
    <source>
        <dbReference type="Proteomes" id="UP001058739"/>
    </source>
</evidence>
<dbReference type="SMART" id="SM00672">
    <property type="entry name" value="CAP10"/>
    <property type="match status" value="1"/>
</dbReference>
<dbReference type="Pfam" id="PF05686">
    <property type="entry name" value="Glyco_transf_90"/>
    <property type="match status" value="1"/>
</dbReference>
<dbReference type="EMBL" id="CP099967">
    <property type="protein sequence ID" value="UWL59134.1"/>
    <property type="molecule type" value="Genomic_DNA"/>
</dbReference>